<feature type="chain" id="PRO_5017244514" evidence="1">
    <location>
        <begin position="24"/>
        <end position="149"/>
    </location>
</feature>
<evidence type="ECO:0000313" key="4">
    <source>
        <dbReference type="Proteomes" id="UP000242815"/>
    </source>
</evidence>
<gene>
    <name evidence="3" type="ORF">SAMN05216578_102165</name>
</gene>
<dbReference type="PANTHER" id="PTHR35535">
    <property type="entry name" value="HEAT SHOCK PROTEIN HSLJ"/>
    <property type="match status" value="1"/>
</dbReference>
<evidence type="ECO:0000259" key="2">
    <source>
        <dbReference type="Pfam" id="PF03724"/>
    </source>
</evidence>
<keyword evidence="1" id="KW-0732">Signal</keyword>
<name>A0A1I6AKA7_9GAMM</name>
<dbReference type="InterPro" id="IPR005184">
    <property type="entry name" value="DUF306_Meta_HslJ"/>
</dbReference>
<feature type="domain" description="DUF306" evidence="2">
    <location>
        <begin position="32"/>
        <end position="144"/>
    </location>
</feature>
<dbReference type="InterPro" id="IPR053147">
    <property type="entry name" value="Hsp_HslJ-like"/>
</dbReference>
<dbReference type="PROSITE" id="PS51257">
    <property type="entry name" value="PROKAR_LIPOPROTEIN"/>
    <property type="match status" value="1"/>
</dbReference>
<dbReference type="Gene3D" id="2.40.128.270">
    <property type="match status" value="1"/>
</dbReference>
<sequence length="149" mass="16299">MSNSFFRRLLPASLMLAMMAGCSSTPDVSPSLLTQHDWTLVDATDADGHLDASLQGGEKPPVLLTFQEQRLGVRNACNNMGGDYKLSSDKLEVGNLMQTMMACESELMARESAIKTRLQEPLQVQYDAATSRLTLINDAGVMVFEPVDK</sequence>
<reference evidence="3 4" key="1">
    <citation type="submission" date="2016-10" db="EMBL/GenBank/DDBJ databases">
        <authorList>
            <person name="de Groot N.N."/>
        </authorList>
    </citation>
    <scope>NUCLEOTIDE SEQUENCE [LARGE SCALE GENOMIC DNA]</scope>
    <source>
        <strain evidence="3 4">JCM 18415</strain>
    </source>
</reference>
<feature type="signal peptide" evidence="1">
    <location>
        <begin position="1"/>
        <end position="23"/>
    </location>
</feature>
<dbReference type="InterPro" id="IPR038670">
    <property type="entry name" value="HslJ-like_sf"/>
</dbReference>
<dbReference type="PANTHER" id="PTHR35535:SF2">
    <property type="entry name" value="DUF306 DOMAIN-CONTAINING PROTEIN"/>
    <property type="match status" value="1"/>
</dbReference>
<accession>A0A1I6AKA7</accession>
<dbReference type="RefSeq" id="WP_177197782.1">
    <property type="nucleotide sequence ID" value="NZ_FOYD01000002.1"/>
</dbReference>
<organism evidence="3 4">
    <name type="scientific">Halopseudomonas formosensis</name>
    <dbReference type="NCBI Taxonomy" id="1002526"/>
    <lineage>
        <taxon>Bacteria</taxon>
        <taxon>Pseudomonadati</taxon>
        <taxon>Pseudomonadota</taxon>
        <taxon>Gammaproteobacteria</taxon>
        <taxon>Pseudomonadales</taxon>
        <taxon>Pseudomonadaceae</taxon>
        <taxon>Halopseudomonas</taxon>
    </lineage>
</organism>
<proteinExistence type="predicted"/>
<dbReference type="Pfam" id="PF03724">
    <property type="entry name" value="META"/>
    <property type="match status" value="1"/>
</dbReference>
<dbReference type="EMBL" id="FOYD01000002">
    <property type="protein sequence ID" value="SFQ69070.1"/>
    <property type="molecule type" value="Genomic_DNA"/>
</dbReference>
<evidence type="ECO:0000256" key="1">
    <source>
        <dbReference type="SAM" id="SignalP"/>
    </source>
</evidence>
<keyword evidence="3" id="KW-0346">Stress response</keyword>
<dbReference type="STRING" id="1002526.SAMN05216578_102165"/>
<dbReference type="AlphaFoldDB" id="A0A1I6AKA7"/>
<protein>
    <submittedName>
        <fullName evidence="3">Heat shock protein HslJ</fullName>
    </submittedName>
</protein>
<dbReference type="Proteomes" id="UP000242815">
    <property type="component" value="Unassembled WGS sequence"/>
</dbReference>
<evidence type="ECO:0000313" key="3">
    <source>
        <dbReference type="EMBL" id="SFQ69070.1"/>
    </source>
</evidence>